<reference evidence="4 5" key="1">
    <citation type="submission" date="2005-12" db="EMBL/GenBank/DDBJ databases">
        <authorList>
            <person name="Moran M.A."/>
            <person name="Ferriera S."/>
            <person name="Johnson J."/>
            <person name="Kravitz S."/>
            <person name="Halpern A."/>
            <person name="Remington K."/>
            <person name="Beeson K."/>
            <person name="Tran B."/>
            <person name="Rogers Y.-H."/>
            <person name="Friedman R."/>
            <person name="Venter J.C."/>
        </authorList>
    </citation>
    <scope>NUCLEOTIDE SEQUENCE [LARGE SCALE GENOMIC DNA]</scope>
    <source>
        <strain evidence="5">ATCC BAA-591 / DSM 15170 / ISM</strain>
    </source>
</reference>
<comment type="caution">
    <text evidence="4">The sequence shown here is derived from an EMBL/GenBank/DDBJ whole genome shotgun (WGS) entry which is preliminary data.</text>
</comment>
<dbReference type="STRING" id="89187.ISM_09516"/>
<evidence type="ECO:0000313" key="5">
    <source>
        <dbReference type="Proteomes" id="UP000005954"/>
    </source>
</evidence>
<dbReference type="PROSITE" id="PS00092">
    <property type="entry name" value="N6_MTASE"/>
    <property type="match status" value="1"/>
</dbReference>
<dbReference type="PANTHER" id="PTHR47739">
    <property type="entry name" value="TRNA1(VAL) (ADENINE(37)-N6)-METHYLTRANSFERASE"/>
    <property type="match status" value="1"/>
</dbReference>
<name>A3SQE1_ROSNI</name>
<evidence type="ECO:0000313" key="4">
    <source>
        <dbReference type="EMBL" id="EAP75350.1"/>
    </source>
</evidence>
<keyword evidence="2" id="KW-0949">S-adenosyl-L-methionine</keyword>
<dbReference type="InterPro" id="IPR007848">
    <property type="entry name" value="Small_mtfrase_dom"/>
</dbReference>
<protein>
    <recommendedName>
        <fullName evidence="3">Methyltransferase small domain-containing protein</fullName>
    </recommendedName>
</protein>
<sequence>MAETTQNAFLGGRLTITQPVQGYRAGVDPVLLAASVPAREGETALDLGCGVGVAGLCLAARVPGVAVTGLELQPDYAALARANATANGLPFEVIEGDLATMPEAIKSRRFDHVLVNPPYFDRKASRPAQHKGRETAMGEATPLALWVEMAARRAAPGGSVTFIHRAERLPDLLGHMAAHLGSLELLPLAPRRGREARLCLLRGRKEGRANFRLHAPWILHAGDEHPGDRENYTDATACVLRSGASLGFDGLAR</sequence>
<dbReference type="eggNOG" id="COG4123">
    <property type="taxonomic scope" value="Bacteria"/>
</dbReference>
<dbReference type="GO" id="GO:0008170">
    <property type="term" value="F:N-methyltransferase activity"/>
    <property type="evidence" value="ECO:0007669"/>
    <property type="project" value="UniProtKB-ARBA"/>
</dbReference>
<keyword evidence="5" id="KW-1185">Reference proteome</keyword>
<dbReference type="InterPro" id="IPR029063">
    <property type="entry name" value="SAM-dependent_MTases_sf"/>
</dbReference>
<dbReference type="GO" id="GO:0032259">
    <property type="term" value="P:methylation"/>
    <property type="evidence" value="ECO:0007669"/>
    <property type="project" value="UniProtKB-KW"/>
</dbReference>
<dbReference type="GO" id="GO:0003676">
    <property type="term" value="F:nucleic acid binding"/>
    <property type="evidence" value="ECO:0007669"/>
    <property type="project" value="InterPro"/>
</dbReference>
<keyword evidence="1" id="KW-0808">Transferase</keyword>
<evidence type="ECO:0000256" key="1">
    <source>
        <dbReference type="ARBA" id="ARBA00022603"/>
    </source>
</evidence>
<feature type="domain" description="Methyltransferase small" evidence="3">
    <location>
        <begin position="31"/>
        <end position="125"/>
    </location>
</feature>
<dbReference type="GO" id="GO:0008757">
    <property type="term" value="F:S-adenosylmethionine-dependent methyltransferase activity"/>
    <property type="evidence" value="ECO:0007669"/>
    <property type="project" value="UniProtKB-ARBA"/>
</dbReference>
<keyword evidence="1" id="KW-0489">Methyltransferase</keyword>
<dbReference type="OrthoDB" id="5489421at2"/>
<dbReference type="RefSeq" id="WP_009813913.1">
    <property type="nucleotide sequence ID" value="NZ_CH724156.1"/>
</dbReference>
<dbReference type="SUPFAM" id="SSF53335">
    <property type="entry name" value="S-adenosyl-L-methionine-dependent methyltransferases"/>
    <property type="match status" value="1"/>
</dbReference>
<dbReference type="CDD" id="cd02440">
    <property type="entry name" value="AdoMet_MTases"/>
    <property type="match status" value="1"/>
</dbReference>
<dbReference type="HOGENOM" id="CLU_061983_1_1_5"/>
<evidence type="ECO:0000259" key="3">
    <source>
        <dbReference type="Pfam" id="PF05175"/>
    </source>
</evidence>
<gene>
    <name evidence="4" type="ORF">ISM_09516</name>
</gene>
<accession>A3SQE1</accession>
<dbReference type="Pfam" id="PF05175">
    <property type="entry name" value="MTS"/>
    <property type="match status" value="1"/>
</dbReference>
<organism evidence="4 5">
    <name type="scientific">Roseovarius nubinhibens (strain ATCC BAA-591 / DSM 15170 / ISM)</name>
    <dbReference type="NCBI Taxonomy" id="89187"/>
    <lineage>
        <taxon>Bacteria</taxon>
        <taxon>Pseudomonadati</taxon>
        <taxon>Pseudomonadota</taxon>
        <taxon>Alphaproteobacteria</taxon>
        <taxon>Rhodobacterales</taxon>
        <taxon>Roseobacteraceae</taxon>
        <taxon>Roseovarius</taxon>
    </lineage>
</organism>
<dbReference type="AlphaFoldDB" id="A3SQE1"/>
<dbReference type="InterPro" id="IPR002052">
    <property type="entry name" value="DNA_methylase_N6_adenine_CS"/>
</dbReference>
<dbReference type="PANTHER" id="PTHR47739:SF1">
    <property type="entry name" value="TRNA1(VAL) (ADENINE(37)-N6)-METHYLTRANSFERASE"/>
    <property type="match status" value="1"/>
</dbReference>
<dbReference type="EMBL" id="AALY01000003">
    <property type="protein sequence ID" value="EAP75350.1"/>
    <property type="molecule type" value="Genomic_DNA"/>
</dbReference>
<dbReference type="Proteomes" id="UP000005954">
    <property type="component" value="Unassembled WGS sequence"/>
</dbReference>
<dbReference type="Gene3D" id="3.40.50.150">
    <property type="entry name" value="Vaccinia Virus protein VP39"/>
    <property type="match status" value="1"/>
</dbReference>
<proteinExistence type="predicted"/>
<evidence type="ECO:0000256" key="2">
    <source>
        <dbReference type="ARBA" id="ARBA00022691"/>
    </source>
</evidence>
<dbReference type="InterPro" id="IPR050210">
    <property type="entry name" value="tRNA_Adenine-N(6)_MTase"/>
</dbReference>